<dbReference type="GO" id="GO:0006935">
    <property type="term" value="P:chemotaxis"/>
    <property type="evidence" value="ECO:0007669"/>
    <property type="project" value="UniProtKB-KW"/>
</dbReference>
<dbReference type="Gene3D" id="3.40.1550.10">
    <property type="entry name" value="CheC-like"/>
    <property type="match status" value="1"/>
</dbReference>
<dbReference type="STRING" id="670482.SAMN04488542_11537"/>
<keyword evidence="1" id="KW-0145">Chemotaxis</keyword>
<dbReference type="AlphaFoldDB" id="A0A1G7N6D5"/>
<keyword evidence="4" id="KW-1185">Reference proteome</keyword>
<evidence type="ECO:0000259" key="2">
    <source>
        <dbReference type="Pfam" id="PF13690"/>
    </source>
</evidence>
<dbReference type="RefSeq" id="WP_091231269.1">
    <property type="nucleotide sequence ID" value="NZ_FNBG01000015.1"/>
</dbReference>
<name>A0A1G7N6D5_9BACL</name>
<evidence type="ECO:0000256" key="1">
    <source>
        <dbReference type="ARBA" id="ARBA00022500"/>
    </source>
</evidence>
<feature type="domain" description="Chemotaxis phosphatase CheX-like" evidence="2">
    <location>
        <begin position="41"/>
        <end position="115"/>
    </location>
</feature>
<sequence length="151" mass="16727">MTDFSHPFFKATQEVFRLMLDLDIQETTPEQLSELKNKAVNVSIGIVGDLEGKIDYCFPESMTLEIVRILSGMEMNELDDFVASAISEVVNIISGNAMTGLFEHQVQCDIQPPSIEIADTCSGRNQSDKMLTLETSIGQLLVDIQLVKKVA</sequence>
<dbReference type="OrthoDB" id="9788100at2"/>
<reference evidence="3 4" key="1">
    <citation type="submission" date="2016-10" db="EMBL/GenBank/DDBJ databases">
        <authorList>
            <person name="de Groot N.N."/>
        </authorList>
    </citation>
    <scope>NUCLEOTIDE SEQUENCE [LARGE SCALE GENOMIC DNA]</scope>
    <source>
        <strain evidence="3 4">DSM 28129</strain>
    </source>
</reference>
<accession>A0A1G7N6D5</accession>
<dbReference type="InterPro" id="IPR038756">
    <property type="entry name" value="CheX-like"/>
</dbReference>
<proteinExistence type="predicted"/>
<evidence type="ECO:0000313" key="4">
    <source>
        <dbReference type="Proteomes" id="UP000198972"/>
    </source>
</evidence>
<protein>
    <submittedName>
        <fullName evidence="3">Chemotaxis protein CheX</fullName>
    </submittedName>
</protein>
<dbReference type="PANTHER" id="PTHR39452">
    <property type="entry name" value="CHEY-P PHOSPHATASE CHEX"/>
    <property type="match status" value="1"/>
</dbReference>
<dbReference type="SUPFAM" id="SSF103039">
    <property type="entry name" value="CheC-like"/>
    <property type="match status" value="1"/>
</dbReference>
<evidence type="ECO:0000313" key="3">
    <source>
        <dbReference type="EMBL" id="SDF69564.1"/>
    </source>
</evidence>
<dbReference type="EMBL" id="FNBG01000015">
    <property type="protein sequence ID" value="SDF69564.1"/>
    <property type="molecule type" value="Genomic_DNA"/>
</dbReference>
<dbReference type="Pfam" id="PF13690">
    <property type="entry name" value="CheX"/>
    <property type="match status" value="1"/>
</dbReference>
<dbReference type="InterPro" id="IPR028051">
    <property type="entry name" value="CheX-like_dom"/>
</dbReference>
<gene>
    <name evidence="3" type="ORF">SAMN04488542_11537</name>
</gene>
<dbReference type="CDD" id="cd17906">
    <property type="entry name" value="CheX"/>
    <property type="match status" value="1"/>
</dbReference>
<dbReference type="InterPro" id="IPR028976">
    <property type="entry name" value="CheC-like_sf"/>
</dbReference>
<organism evidence="3 4">
    <name type="scientific">Fontibacillus panacisegetis</name>
    <dbReference type="NCBI Taxonomy" id="670482"/>
    <lineage>
        <taxon>Bacteria</taxon>
        <taxon>Bacillati</taxon>
        <taxon>Bacillota</taxon>
        <taxon>Bacilli</taxon>
        <taxon>Bacillales</taxon>
        <taxon>Paenibacillaceae</taxon>
        <taxon>Fontibacillus</taxon>
    </lineage>
</organism>
<dbReference type="Proteomes" id="UP000198972">
    <property type="component" value="Unassembled WGS sequence"/>
</dbReference>
<dbReference type="PANTHER" id="PTHR39452:SF1">
    <property type="entry name" value="CHEY-P PHOSPHATASE CHEX"/>
    <property type="match status" value="1"/>
</dbReference>